<dbReference type="AlphaFoldDB" id="A0A821L2I4"/>
<reference evidence="2" key="1">
    <citation type="submission" date="2021-02" db="EMBL/GenBank/DDBJ databases">
        <authorList>
            <person name="Steward A R."/>
        </authorList>
    </citation>
    <scope>NUCLEOTIDE SEQUENCE</scope>
</reference>
<feature type="compositionally biased region" description="Basic and acidic residues" evidence="1">
    <location>
        <begin position="1"/>
        <end position="11"/>
    </location>
</feature>
<name>A0A821L2I4_9NEOP</name>
<dbReference type="Proteomes" id="UP000663880">
    <property type="component" value="Unassembled WGS sequence"/>
</dbReference>
<evidence type="ECO:0000313" key="3">
    <source>
        <dbReference type="Proteomes" id="UP000663880"/>
    </source>
</evidence>
<comment type="caution">
    <text evidence="2">The sequence shown here is derived from an EMBL/GenBank/DDBJ whole genome shotgun (WGS) entry which is preliminary data.</text>
</comment>
<sequence length="84" mass="9486">MRGLRPRESVTRARLFRRGRRAAATAPPRYCGTRQPALAPRHDASPTILHPLPHSRPHARRILATLSAEPSQRRDTANIPKHET</sequence>
<proteinExistence type="predicted"/>
<feature type="region of interest" description="Disordered" evidence="1">
    <location>
        <begin position="1"/>
        <end position="56"/>
    </location>
</feature>
<evidence type="ECO:0000256" key="1">
    <source>
        <dbReference type="SAM" id="MobiDB-lite"/>
    </source>
</evidence>
<keyword evidence="3" id="KW-1185">Reference proteome</keyword>
<evidence type="ECO:0000313" key="2">
    <source>
        <dbReference type="EMBL" id="CAF4744432.1"/>
    </source>
</evidence>
<dbReference type="EMBL" id="CAJOBZ010000001">
    <property type="protein sequence ID" value="CAF4744432.1"/>
    <property type="molecule type" value="Genomic_DNA"/>
</dbReference>
<feature type="region of interest" description="Disordered" evidence="1">
    <location>
        <begin position="65"/>
        <end position="84"/>
    </location>
</feature>
<protein>
    <submittedName>
        <fullName evidence="2">Uncharacterized protein</fullName>
    </submittedName>
</protein>
<feature type="compositionally biased region" description="Basic and acidic residues" evidence="1">
    <location>
        <begin position="71"/>
        <end position="84"/>
    </location>
</feature>
<organism evidence="2 3">
    <name type="scientific">Pieris macdunnoughi</name>
    <dbReference type="NCBI Taxonomy" id="345717"/>
    <lineage>
        <taxon>Eukaryota</taxon>
        <taxon>Metazoa</taxon>
        <taxon>Ecdysozoa</taxon>
        <taxon>Arthropoda</taxon>
        <taxon>Hexapoda</taxon>
        <taxon>Insecta</taxon>
        <taxon>Pterygota</taxon>
        <taxon>Neoptera</taxon>
        <taxon>Endopterygota</taxon>
        <taxon>Lepidoptera</taxon>
        <taxon>Glossata</taxon>
        <taxon>Ditrysia</taxon>
        <taxon>Papilionoidea</taxon>
        <taxon>Pieridae</taxon>
        <taxon>Pierinae</taxon>
        <taxon>Pieris</taxon>
    </lineage>
</organism>
<accession>A0A821L2I4</accession>
<gene>
    <name evidence="2" type="ORF">PMACD_LOCUS244</name>
</gene>